<gene>
    <name evidence="2" type="ORF">A2311_00650</name>
</gene>
<evidence type="ECO:0008006" key="4">
    <source>
        <dbReference type="Google" id="ProtNLM"/>
    </source>
</evidence>
<proteinExistence type="predicted"/>
<dbReference type="AlphaFoldDB" id="A0A1F4TT14"/>
<reference evidence="2 3" key="1">
    <citation type="journal article" date="2016" name="Nat. Commun.">
        <title>Thousands of microbial genomes shed light on interconnected biogeochemical processes in an aquifer system.</title>
        <authorList>
            <person name="Anantharaman K."/>
            <person name="Brown C.T."/>
            <person name="Hug L.A."/>
            <person name="Sharon I."/>
            <person name="Castelle C.J."/>
            <person name="Probst A.J."/>
            <person name="Thomas B.C."/>
            <person name="Singh A."/>
            <person name="Wilkins M.J."/>
            <person name="Karaoz U."/>
            <person name="Brodie E.L."/>
            <person name="Williams K.H."/>
            <person name="Hubbard S.S."/>
            <person name="Banfield J.F."/>
        </authorList>
    </citation>
    <scope>NUCLEOTIDE SEQUENCE [LARGE SCALE GENOMIC DNA]</scope>
</reference>
<dbReference type="STRING" id="1802583.A2311_00650"/>
<evidence type="ECO:0000313" key="2">
    <source>
        <dbReference type="EMBL" id="OGC35729.1"/>
    </source>
</evidence>
<sequence length="201" mass="22451">MVKKKVKKLKSGKKGARKPVKKIVKKTIKKKAKLSKKNNKKLHVGPPKIKGEKIVGKIEHFFDKLSVAIINVTAPFKVGDFLHIKGHTTDFYQKVESIQINHQNVAKVKKGDDVGIKSKDFVREHDWVFLAPQAEKFLASKPVSTMIRKSPAVKVSAGQMTIFDKVPAKPAPASTKPQILPQPPQKDGKPDPYQGTKFLKF</sequence>
<comment type="caution">
    <text evidence="2">The sequence shown here is derived from an EMBL/GenBank/DDBJ whole genome shotgun (WGS) entry which is preliminary data.</text>
</comment>
<protein>
    <recommendedName>
        <fullName evidence="4">Translation elongation factor EFTu-like domain-containing protein</fullName>
    </recommendedName>
</protein>
<dbReference type="SUPFAM" id="SSF50447">
    <property type="entry name" value="Translation proteins"/>
    <property type="match status" value="1"/>
</dbReference>
<organism evidence="2 3">
    <name type="scientific">candidate division WOR-1 bacterium RIFOXYB2_FULL_48_7</name>
    <dbReference type="NCBI Taxonomy" id="1802583"/>
    <lineage>
        <taxon>Bacteria</taxon>
        <taxon>Bacillati</taxon>
        <taxon>Saganbacteria</taxon>
    </lineage>
</organism>
<dbReference type="EMBL" id="MEUF01000021">
    <property type="protein sequence ID" value="OGC35729.1"/>
    <property type="molecule type" value="Genomic_DNA"/>
</dbReference>
<evidence type="ECO:0000313" key="3">
    <source>
        <dbReference type="Proteomes" id="UP000178951"/>
    </source>
</evidence>
<dbReference type="Proteomes" id="UP000178951">
    <property type="component" value="Unassembled WGS sequence"/>
</dbReference>
<name>A0A1F4TT14_UNCSA</name>
<feature type="region of interest" description="Disordered" evidence="1">
    <location>
        <begin position="1"/>
        <end position="21"/>
    </location>
</feature>
<evidence type="ECO:0000256" key="1">
    <source>
        <dbReference type="SAM" id="MobiDB-lite"/>
    </source>
</evidence>
<dbReference type="InterPro" id="IPR009000">
    <property type="entry name" value="Transl_B-barrel_sf"/>
</dbReference>
<accession>A0A1F4TT14</accession>
<feature type="region of interest" description="Disordered" evidence="1">
    <location>
        <begin position="166"/>
        <end position="201"/>
    </location>
</feature>